<feature type="region of interest" description="Disordered" evidence="1">
    <location>
        <begin position="17"/>
        <end position="37"/>
    </location>
</feature>
<dbReference type="InterPro" id="IPR018620">
    <property type="entry name" value="Ubiquitin3-bd_protein_But2_C"/>
</dbReference>
<proteinExistence type="predicted"/>
<protein>
    <recommendedName>
        <fullName evidence="3">Ubiquitin 3 binding protein But2 C-terminal domain-containing protein</fullName>
    </recommendedName>
</protein>
<evidence type="ECO:0000256" key="1">
    <source>
        <dbReference type="SAM" id="MobiDB-lite"/>
    </source>
</evidence>
<organism evidence="4 5">
    <name type="scientific">Cerrena zonata</name>
    <dbReference type="NCBI Taxonomy" id="2478898"/>
    <lineage>
        <taxon>Eukaryota</taxon>
        <taxon>Fungi</taxon>
        <taxon>Dikarya</taxon>
        <taxon>Basidiomycota</taxon>
        <taxon>Agaricomycotina</taxon>
        <taxon>Agaricomycetes</taxon>
        <taxon>Polyporales</taxon>
        <taxon>Cerrenaceae</taxon>
        <taxon>Cerrena</taxon>
    </lineage>
</organism>
<keyword evidence="2" id="KW-1133">Transmembrane helix</keyword>
<comment type="caution">
    <text evidence="4">The sequence shown here is derived from an EMBL/GenBank/DDBJ whole genome shotgun (WGS) entry which is preliminary data.</text>
</comment>
<accession>A0AAW0FTY6</accession>
<sequence>MSILSLFRQRKYTYNRLSTGNDDGQESPAVEKPLPPKKDESSTVFYLTLFCVICTLLNLIIIRVEEYRAIQEAHPTNLRRPSQFIGLDRVKRPSTPDDRSIVNFPFIVGLVDESRPHSVVPNIRRNLKTHEEINAPEARQIQVTKSISTVVQFRALDWGMESCELTLRLPSDESAVRSNSTLVLGGRLNDIDIYRLVKDKGSSLGTVIDQRRLSYQTRPAFGEKVGSVSVDYGTEWTYKFACAMDSLHAFALVAADDSARIEWWQDKQSLEPALYVSQYATK</sequence>
<evidence type="ECO:0000259" key="3">
    <source>
        <dbReference type="Pfam" id="PF09792"/>
    </source>
</evidence>
<feature type="transmembrane region" description="Helical" evidence="2">
    <location>
        <begin position="43"/>
        <end position="62"/>
    </location>
</feature>
<keyword evidence="2" id="KW-0812">Transmembrane</keyword>
<keyword evidence="5" id="KW-1185">Reference proteome</keyword>
<name>A0AAW0FTY6_9APHY</name>
<feature type="domain" description="Ubiquitin 3 binding protein But2 C-terminal" evidence="3">
    <location>
        <begin position="138"/>
        <end position="267"/>
    </location>
</feature>
<evidence type="ECO:0000256" key="2">
    <source>
        <dbReference type="SAM" id="Phobius"/>
    </source>
</evidence>
<evidence type="ECO:0000313" key="4">
    <source>
        <dbReference type="EMBL" id="KAK7680836.1"/>
    </source>
</evidence>
<reference evidence="4 5" key="1">
    <citation type="submission" date="2022-09" db="EMBL/GenBank/DDBJ databases">
        <authorList>
            <person name="Palmer J.M."/>
        </authorList>
    </citation>
    <scope>NUCLEOTIDE SEQUENCE [LARGE SCALE GENOMIC DNA]</scope>
    <source>
        <strain evidence="4 5">DSM 7382</strain>
    </source>
</reference>
<gene>
    <name evidence="4" type="ORF">QCA50_016146</name>
</gene>
<dbReference type="AlphaFoldDB" id="A0AAW0FTY6"/>
<evidence type="ECO:0000313" key="5">
    <source>
        <dbReference type="Proteomes" id="UP001385951"/>
    </source>
</evidence>
<keyword evidence="2" id="KW-0472">Membrane</keyword>
<dbReference type="Proteomes" id="UP001385951">
    <property type="component" value="Unassembled WGS sequence"/>
</dbReference>
<dbReference type="Pfam" id="PF09792">
    <property type="entry name" value="But2"/>
    <property type="match status" value="1"/>
</dbReference>
<dbReference type="EMBL" id="JASBNA010000046">
    <property type="protein sequence ID" value="KAK7680836.1"/>
    <property type="molecule type" value="Genomic_DNA"/>
</dbReference>